<dbReference type="PANTHER" id="PTHR32063">
    <property type="match status" value="1"/>
</dbReference>
<evidence type="ECO:0000313" key="3">
    <source>
        <dbReference type="Proteomes" id="UP001079657"/>
    </source>
</evidence>
<dbReference type="Pfam" id="PF00873">
    <property type="entry name" value="ACR_tran"/>
    <property type="match status" value="1"/>
</dbReference>
<dbReference type="Gene3D" id="3.30.70.1320">
    <property type="entry name" value="Multidrug efflux transporter AcrB pore domain like"/>
    <property type="match status" value="1"/>
</dbReference>
<dbReference type="PANTHER" id="PTHR32063:SF0">
    <property type="entry name" value="SWARMING MOTILITY PROTEIN SWRC"/>
    <property type="match status" value="1"/>
</dbReference>
<proteinExistence type="predicted"/>
<feature type="transmembrane region" description="Helical" evidence="1">
    <location>
        <begin position="993"/>
        <end position="1019"/>
    </location>
</feature>
<evidence type="ECO:0000313" key="2">
    <source>
        <dbReference type="EMBL" id="MCY6370992.1"/>
    </source>
</evidence>
<dbReference type="SUPFAM" id="SSF82693">
    <property type="entry name" value="Multidrug efflux transporter AcrB pore domain, PN1, PN2, PC1 and PC2 subdomains"/>
    <property type="match status" value="3"/>
</dbReference>
<organism evidence="2 3">
    <name type="scientific">Clostridium ganghwense</name>
    <dbReference type="NCBI Taxonomy" id="312089"/>
    <lineage>
        <taxon>Bacteria</taxon>
        <taxon>Bacillati</taxon>
        <taxon>Bacillota</taxon>
        <taxon>Clostridia</taxon>
        <taxon>Eubacteriales</taxon>
        <taxon>Clostridiaceae</taxon>
        <taxon>Clostridium</taxon>
    </lineage>
</organism>
<feature type="transmembrane region" description="Helical" evidence="1">
    <location>
        <begin position="359"/>
        <end position="378"/>
    </location>
</feature>
<feature type="transmembrane region" description="Helical" evidence="1">
    <location>
        <begin position="916"/>
        <end position="941"/>
    </location>
</feature>
<dbReference type="InterPro" id="IPR027463">
    <property type="entry name" value="AcrB_DN_DC_subdom"/>
</dbReference>
<keyword evidence="1" id="KW-0472">Membrane</keyword>
<comment type="caution">
    <text evidence="2">The sequence shown here is derived from an EMBL/GenBank/DDBJ whole genome shotgun (WGS) entry which is preliminary data.</text>
</comment>
<dbReference type="Gene3D" id="3.30.70.1430">
    <property type="entry name" value="Multidrug efflux transporter AcrB pore domain"/>
    <property type="match status" value="2"/>
</dbReference>
<name>A0ABT4CPN6_9CLOT</name>
<dbReference type="Gene3D" id="3.30.70.1440">
    <property type="entry name" value="Multidrug efflux transporter AcrB pore domain"/>
    <property type="match status" value="1"/>
</dbReference>
<dbReference type="SUPFAM" id="SSF82714">
    <property type="entry name" value="Multidrug efflux transporter AcrB TolC docking domain, DN and DC subdomains"/>
    <property type="match status" value="2"/>
</dbReference>
<dbReference type="PRINTS" id="PR00702">
    <property type="entry name" value="ACRIFLAVINRP"/>
</dbReference>
<reference evidence="2" key="1">
    <citation type="submission" date="2022-12" db="EMBL/GenBank/DDBJ databases">
        <authorList>
            <person name="Wang J."/>
        </authorList>
    </citation>
    <scope>NUCLEOTIDE SEQUENCE</scope>
    <source>
        <strain evidence="2">HY-42-06</strain>
    </source>
</reference>
<feature type="transmembrane region" description="Helical" evidence="1">
    <location>
        <begin position="540"/>
        <end position="559"/>
    </location>
</feature>
<feature type="transmembrane region" description="Helical" evidence="1">
    <location>
        <begin position="886"/>
        <end position="910"/>
    </location>
</feature>
<dbReference type="SUPFAM" id="SSF82866">
    <property type="entry name" value="Multidrug efflux transporter AcrB transmembrane domain"/>
    <property type="match status" value="2"/>
</dbReference>
<feature type="transmembrane region" description="Helical" evidence="1">
    <location>
        <begin position="962"/>
        <end position="981"/>
    </location>
</feature>
<dbReference type="EMBL" id="JAPQES010000003">
    <property type="protein sequence ID" value="MCY6370992.1"/>
    <property type="molecule type" value="Genomic_DNA"/>
</dbReference>
<dbReference type="Proteomes" id="UP001079657">
    <property type="component" value="Unassembled WGS sequence"/>
</dbReference>
<feature type="transmembrane region" description="Helical" evidence="1">
    <location>
        <begin position="430"/>
        <end position="450"/>
    </location>
</feature>
<dbReference type="Gene3D" id="1.20.1640.10">
    <property type="entry name" value="Multidrug efflux transporter AcrB transmembrane domain"/>
    <property type="match status" value="2"/>
</dbReference>
<evidence type="ECO:0000256" key="1">
    <source>
        <dbReference type="SAM" id="Phobius"/>
    </source>
</evidence>
<feature type="transmembrane region" description="Helical" evidence="1">
    <location>
        <begin position="462"/>
        <end position="484"/>
    </location>
</feature>
<keyword evidence="3" id="KW-1185">Reference proteome</keyword>
<feature type="transmembrane region" description="Helical" evidence="1">
    <location>
        <begin position="390"/>
        <end position="410"/>
    </location>
</feature>
<keyword evidence="1" id="KW-1133">Transmembrane helix</keyword>
<sequence length="1038" mass="113404">MNLPQFSVKRPVTTIMCMLIIILFGTISLLGLSVDMFPKIELPIAIVSTSYPNVGPEEVEKLVTKPIEQAIATVQGIDKVSSRNSEGNSLIIAEFKDGTDMEFAALHMREKVDMIKGYLPDGVKNPMVMKIDPNAQAIMILGVTEKKAKDLAKLQNIVEENIQSKLERVKGVASADISGGVEEQIEIRVNEERLQGYGLSIDYISNILRGENLNLPSGQVYKGNQELLVRTMGEFKSVEEVKEIPIPLQTGGVITLKDVAEVNRNNKEVSQISTANKETCLSISIQKQSDANTVEVAEGVKKEVENLKKAYPDLDIRILMDMAEPINKSIDGVSGVAIQGGLLAILVLLVFLRNIRSTLIIGTAIPISIIGTFCLLYLNNITLNLMTLGGLSLGIGMLVDNAIVVLENIYRFIQEGYPVKEAAVKGASEVTMSVIASTLTTIAVFFPIMFTAGITGMMFKELSLTVIFSLVASLIIALTLIPMLSSKLLKEEKIIEGADVVRKTNIFTKIGDAFERGFISVETKYKKILKWALKHRKSTVFAGIAIFIVSMLSLTMVGAEFMPASDMGQFTINAELPIGANLNDTQEVTNQIEAVLEKVKEIDTVYVQIGGASMFGQSGKNQASISVKLKDLKERKRSTDEIVDWVRKETKDVPGAELSFSSQQAMGGSSSPVSIKIEGDNLDTLQELGDKFVGEISKVKGTREVETSFGEGKPEVRIKLNRKNASQYGITAGTVASQVDMVISGKTATTYKLADGDEIDVVVKGDEIYRESISNLQNINIKTASGMSIPLNLVADVKIEKGPVQIQRENQTRVLTVSSQIYGRDLSSVMKDVNQRISKIEMPQGYRYEIGGDNKEMMEAFISLAQALIVAVLLVYMILASQFESLLNPFIIMFTVPLALAGGALGLFVTGKTLSVPAFLGVIVLSGIVVNNAIVLIDYINIRRSRGEEREEAILTAGPTRLRPILMTALTTMLGLLPMALGIAEGSEMQAPMAVVVISGLLFSTVLTLVFIPVVYTLFDDLRTRRFRKKRRKKELTV</sequence>
<accession>A0ABT4CPN6</accession>
<dbReference type="RefSeq" id="WP_268049832.1">
    <property type="nucleotide sequence ID" value="NZ_JAPQES010000003.1"/>
</dbReference>
<feature type="transmembrane region" description="Helical" evidence="1">
    <location>
        <begin position="12"/>
        <end position="34"/>
    </location>
</feature>
<feature type="transmembrane region" description="Helical" evidence="1">
    <location>
        <begin position="860"/>
        <end position="879"/>
    </location>
</feature>
<protein>
    <submittedName>
        <fullName evidence="2">Efflux RND transporter permease subunit</fullName>
    </submittedName>
</protein>
<keyword evidence="1" id="KW-0812">Transmembrane</keyword>
<feature type="transmembrane region" description="Helical" evidence="1">
    <location>
        <begin position="332"/>
        <end position="352"/>
    </location>
</feature>
<dbReference type="InterPro" id="IPR001036">
    <property type="entry name" value="Acrflvin-R"/>
</dbReference>
<dbReference type="Gene3D" id="3.30.2090.10">
    <property type="entry name" value="Multidrug efflux transporter AcrB TolC docking domain, DN and DC subdomains"/>
    <property type="match status" value="2"/>
</dbReference>
<gene>
    <name evidence="2" type="ORF">OXH55_10145</name>
</gene>